<comment type="cofactor">
    <cofactor evidence="1">
        <name>Mn(2+)</name>
        <dbReference type="ChEBI" id="CHEBI:29035"/>
    </cofactor>
</comment>
<evidence type="ECO:0000256" key="4">
    <source>
        <dbReference type="ARBA" id="ARBA00022723"/>
    </source>
</evidence>
<reference evidence="15" key="1">
    <citation type="submission" date="2022-12" db="EMBL/GenBank/DDBJ databases">
        <title>Chromosome-level genome assembly of the bean flower thrips Megalurothrips usitatus.</title>
        <authorList>
            <person name="Ma L."/>
            <person name="Liu Q."/>
            <person name="Li H."/>
            <person name="Cai W."/>
        </authorList>
    </citation>
    <scope>NUCLEOTIDE SEQUENCE</scope>
    <source>
        <strain evidence="15">Cailab_2022a</strain>
    </source>
</reference>
<dbReference type="CDD" id="cd04694">
    <property type="entry name" value="NUDIX_Nudt17"/>
    <property type="match status" value="1"/>
</dbReference>
<name>A0AAV7XPE1_9NEOP</name>
<accession>A0AAV7XPE1</accession>
<evidence type="ECO:0000256" key="2">
    <source>
        <dbReference type="ARBA" id="ARBA00001946"/>
    </source>
</evidence>
<dbReference type="PANTHER" id="PTHR42904">
    <property type="entry name" value="NUDIX HYDROLASE, NUDC SUBFAMILY"/>
    <property type="match status" value="1"/>
</dbReference>
<comment type="function">
    <text evidence="10">Acts as a decapping enzyme capable of hydrolyzing monomethylated capped RNAs (in vitro). Hydrolyzes monomethylated capped RNA after alpha and beta phosphates to form N(7)-methyl-GDP. Shows low activity towards unmethylated capped RNA.</text>
</comment>
<feature type="region of interest" description="Disordered" evidence="13">
    <location>
        <begin position="57"/>
        <end position="84"/>
    </location>
</feature>
<feature type="domain" description="Nudix hydrolase" evidence="14">
    <location>
        <begin position="114"/>
        <end position="262"/>
    </location>
</feature>
<evidence type="ECO:0000313" key="15">
    <source>
        <dbReference type="EMBL" id="KAJ1528064.1"/>
    </source>
</evidence>
<dbReference type="Proteomes" id="UP001075354">
    <property type="component" value="Chromosome 5"/>
</dbReference>
<evidence type="ECO:0000256" key="9">
    <source>
        <dbReference type="ARBA" id="ARBA00093205"/>
    </source>
</evidence>
<evidence type="ECO:0000256" key="3">
    <source>
        <dbReference type="ARBA" id="ARBA00005582"/>
    </source>
</evidence>
<comment type="cofactor">
    <cofactor evidence="2">
        <name>Mg(2+)</name>
        <dbReference type="ChEBI" id="CHEBI:18420"/>
    </cofactor>
</comment>
<dbReference type="GO" id="GO:0005777">
    <property type="term" value="C:peroxisome"/>
    <property type="evidence" value="ECO:0007669"/>
    <property type="project" value="TreeGrafter"/>
</dbReference>
<dbReference type="InterPro" id="IPR015797">
    <property type="entry name" value="NUDIX_hydrolase-like_dom_sf"/>
</dbReference>
<comment type="caution">
    <text evidence="15">The sequence shown here is derived from an EMBL/GenBank/DDBJ whole genome shotgun (WGS) entry which is preliminary data.</text>
</comment>
<evidence type="ECO:0000256" key="12">
    <source>
        <dbReference type="ARBA" id="ARBA00093663"/>
    </source>
</evidence>
<dbReference type="GO" id="GO:0019677">
    <property type="term" value="P:NAD+ catabolic process"/>
    <property type="evidence" value="ECO:0007669"/>
    <property type="project" value="TreeGrafter"/>
</dbReference>
<evidence type="ECO:0000256" key="7">
    <source>
        <dbReference type="ARBA" id="ARBA00023211"/>
    </source>
</evidence>
<dbReference type="Pfam" id="PF00293">
    <property type="entry name" value="NUDIX"/>
    <property type="match status" value="1"/>
</dbReference>
<dbReference type="InterPro" id="IPR050241">
    <property type="entry name" value="NAD-cap_RNA_hydrolase_NudC"/>
</dbReference>
<keyword evidence="4" id="KW-0479">Metal-binding</keyword>
<keyword evidence="16" id="KW-1185">Reference proteome</keyword>
<comment type="similarity">
    <text evidence="3">Belongs to the Nudix hydrolase family.</text>
</comment>
<keyword evidence="6" id="KW-0460">Magnesium</keyword>
<evidence type="ECO:0000313" key="16">
    <source>
        <dbReference type="Proteomes" id="UP001075354"/>
    </source>
</evidence>
<evidence type="ECO:0000256" key="5">
    <source>
        <dbReference type="ARBA" id="ARBA00022801"/>
    </source>
</evidence>
<dbReference type="GO" id="GO:0035529">
    <property type="term" value="F:NADH pyrophosphatase activity"/>
    <property type="evidence" value="ECO:0007669"/>
    <property type="project" value="TreeGrafter"/>
</dbReference>
<evidence type="ECO:0000256" key="1">
    <source>
        <dbReference type="ARBA" id="ARBA00001936"/>
    </source>
</evidence>
<dbReference type="GO" id="GO:0006742">
    <property type="term" value="P:NADP+ catabolic process"/>
    <property type="evidence" value="ECO:0007669"/>
    <property type="project" value="TreeGrafter"/>
</dbReference>
<dbReference type="GO" id="GO:0140933">
    <property type="term" value="F:5'-(N(7)-methylguanosine 5'-triphospho)-[mRNA] hydrolase activity"/>
    <property type="evidence" value="ECO:0007669"/>
    <property type="project" value="UniProtKB-EC"/>
</dbReference>
<sequence>MATVSSQQMKSVVVGIGKSNNPKIVNFFSCVLDQFTTKGNSAHVVCELANNVFSISQASPSDGPDGHHNLSNADPTTTQSQAQAQALGLHAAHCPVRCLTEQERSSVATSPHATRSVAVAVAVILESSDGKVLMTQRAQHMRSFPKAWVPPGGHLEKDESLFTCGLRELQEETGLSFKSEHVNMSILCLWESVYPMMLPFGLPRSHHIVVYLYTKLPFTSDEIASKIQLDPEEVMAYSWFTSETIMKLRKGEEDYVDVHVLEDAATGRFKTETRLTSSMFRGGLLWASGETYSGTQQALTRWSLSKTKSVTSKI</sequence>
<evidence type="ECO:0000256" key="6">
    <source>
        <dbReference type="ARBA" id="ARBA00022842"/>
    </source>
</evidence>
<protein>
    <recommendedName>
        <fullName evidence="11">m7GpppN-mRNA hydrolase NUDT17</fullName>
        <ecNumber evidence="8">3.6.1.62</ecNumber>
    </recommendedName>
    <alternativeName>
        <fullName evidence="12">Nucleoside diphosphate-linked moiety X motif 17</fullName>
    </alternativeName>
</protein>
<dbReference type="Gene3D" id="3.90.79.10">
    <property type="entry name" value="Nucleoside Triphosphate Pyrophosphohydrolase"/>
    <property type="match status" value="1"/>
</dbReference>
<proteinExistence type="inferred from homology"/>
<dbReference type="GO" id="GO:0005829">
    <property type="term" value="C:cytosol"/>
    <property type="evidence" value="ECO:0007669"/>
    <property type="project" value="TreeGrafter"/>
</dbReference>
<gene>
    <name evidence="15" type="ORF">ONE63_007982</name>
</gene>
<dbReference type="InterPro" id="IPR000086">
    <property type="entry name" value="NUDIX_hydrolase_dom"/>
</dbReference>
<dbReference type="GO" id="GO:0046872">
    <property type="term" value="F:metal ion binding"/>
    <property type="evidence" value="ECO:0007669"/>
    <property type="project" value="UniProtKB-KW"/>
</dbReference>
<dbReference type="EC" id="3.6.1.62" evidence="8"/>
<dbReference type="EMBL" id="JAPTSV010000005">
    <property type="protein sequence ID" value="KAJ1528064.1"/>
    <property type="molecule type" value="Genomic_DNA"/>
</dbReference>
<evidence type="ECO:0000256" key="13">
    <source>
        <dbReference type="SAM" id="MobiDB-lite"/>
    </source>
</evidence>
<evidence type="ECO:0000256" key="8">
    <source>
        <dbReference type="ARBA" id="ARBA00026102"/>
    </source>
</evidence>
<evidence type="ECO:0000256" key="10">
    <source>
        <dbReference type="ARBA" id="ARBA00093415"/>
    </source>
</evidence>
<dbReference type="PROSITE" id="PS51462">
    <property type="entry name" value="NUDIX"/>
    <property type="match status" value="1"/>
</dbReference>
<evidence type="ECO:0000256" key="11">
    <source>
        <dbReference type="ARBA" id="ARBA00093621"/>
    </source>
</evidence>
<dbReference type="PANTHER" id="PTHR42904:SF1">
    <property type="entry name" value="NUCLEOSIDE DIPHOSPHATE-LINKED MOIETY X MOTIF 17"/>
    <property type="match status" value="1"/>
</dbReference>
<dbReference type="AlphaFoldDB" id="A0AAV7XPE1"/>
<comment type="catalytic activity">
    <reaction evidence="9">
        <text>a 5'-end (N(7)-methyl 5'-triphosphoguanosine)-ribonucleoside in mRNA + H2O = N(7)-methyl-GDP + a 5'-end phospho-ribonucleoside in mRNA + 2 H(+)</text>
        <dbReference type="Rhea" id="RHEA:67484"/>
        <dbReference type="Rhea" id="RHEA-COMP:15692"/>
        <dbReference type="Rhea" id="RHEA-COMP:17167"/>
        <dbReference type="ChEBI" id="CHEBI:15377"/>
        <dbReference type="ChEBI" id="CHEBI:15378"/>
        <dbReference type="ChEBI" id="CHEBI:63714"/>
        <dbReference type="ChEBI" id="CHEBI:138282"/>
        <dbReference type="ChEBI" id="CHEBI:156461"/>
        <dbReference type="EC" id="3.6.1.62"/>
    </reaction>
</comment>
<dbReference type="SUPFAM" id="SSF55811">
    <property type="entry name" value="Nudix"/>
    <property type="match status" value="1"/>
</dbReference>
<organism evidence="15 16">
    <name type="scientific">Megalurothrips usitatus</name>
    <name type="common">bean blossom thrips</name>
    <dbReference type="NCBI Taxonomy" id="439358"/>
    <lineage>
        <taxon>Eukaryota</taxon>
        <taxon>Metazoa</taxon>
        <taxon>Ecdysozoa</taxon>
        <taxon>Arthropoda</taxon>
        <taxon>Hexapoda</taxon>
        <taxon>Insecta</taxon>
        <taxon>Pterygota</taxon>
        <taxon>Neoptera</taxon>
        <taxon>Paraneoptera</taxon>
        <taxon>Thysanoptera</taxon>
        <taxon>Terebrantia</taxon>
        <taxon>Thripoidea</taxon>
        <taxon>Thripidae</taxon>
        <taxon>Megalurothrips</taxon>
    </lineage>
</organism>
<keyword evidence="7" id="KW-0464">Manganese</keyword>
<evidence type="ECO:0000259" key="14">
    <source>
        <dbReference type="PROSITE" id="PS51462"/>
    </source>
</evidence>
<dbReference type="InterPro" id="IPR033716">
    <property type="entry name" value="Nudt17_dom"/>
</dbReference>
<keyword evidence="5" id="KW-0378">Hydrolase</keyword>